<dbReference type="AlphaFoldDB" id="D7TG56"/>
<dbReference type="EMBL" id="FN595786">
    <property type="protein sequence ID" value="CBI29479.3"/>
    <property type="molecule type" value="Genomic_DNA"/>
</dbReference>
<evidence type="ECO:0000313" key="2">
    <source>
        <dbReference type="Proteomes" id="UP000009183"/>
    </source>
</evidence>
<dbReference type="Proteomes" id="UP000009183">
    <property type="component" value="Unassembled WGS sequence, unordered"/>
</dbReference>
<accession>D7TG56</accession>
<protein>
    <submittedName>
        <fullName evidence="1">Uncharacterized protein</fullName>
    </submittedName>
</protein>
<dbReference type="HOGENOM" id="CLU_2709916_0_0_1"/>
<dbReference type="PaxDb" id="29760-VIT_00s0230g00030.t01"/>
<dbReference type="InParanoid" id="D7TG56"/>
<evidence type="ECO:0000313" key="1">
    <source>
        <dbReference type="EMBL" id="CBI29479.3"/>
    </source>
</evidence>
<keyword evidence="2" id="KW-1185">Reference proteome</keyword>
<reference evidence="2" key="1">
    <citation type="journal article" date="2007" name="Nature">
        <title>The grapevine genome sequence suggests ancestral hexaploidization in major angiosperm phyla.</title>
        <authorList>
            <consortium name="The French-Italian Public Consortium for Grapevine Genome Characterization."/>
            <person name="Jaillon O."/>
            <person name="Aury J.-M."/>
            <person name="Noel B."/>
            <person name="Policriti A."/>
            <person name="Clepet C."/>
            <person name="Casagrande A."/>
            <person name="Choisne N."/>
            <person name="Aubourg S."/>
            <person name="Vitulo N."/>
            <person name="Jubin C."/>
            <person name="Vezzi A."/>
            <person name="Legeai F."/>
            <person name="Hugueney P."/>
            <person name="Dasilva C."/>
            <person name="Horner D."/>
            <person name="Mica E."/>
            <person name="Jublot D."/>
            <person name="Poulain J."/>
            <person name="Bruyere C."/>
            <person name="Billault A."/>
            <person name="Segurens B."/>
            <person name="Gouyvenoux M."/>
            <person name="Ugarte E."/>
            <person name="Cattonaro F."/>
            <person name="Anthouard V."/>
            <person name="Vico V."/>
            <person name="Del Fabbro C."/>
            <person name="Alaux M."/>
            <person name="Di Gaspero G."/>
            <person name="Dumas V."/>
            <person name="Felice N."/>
            <person name="Paillard S."/>
            <person name="Juman I."/>
            <person name="Moroldo M."/>
            <person name="Scalabrin S."/>
            <person name="Canaguier A."/>
            <person name="Le Clainche I."/>
            <person name="Malacrida G."/>
            <person name="Durand E."/>
            <person name="Pesole G."/>
            <person name="Laucou V."/>
            <person name="Chatelet P."/>
            <person name="Merdinoglu D."/>
            <person name="Delledonne M."/>
            <person name="Pezzotti M."/>
            <person name="Lecharny A."/>
            <person name="Scarpelli C."/>
            <person name="Artiguenave F."/>
            <person name="Pe M.E."/>
            <person name="Valle G."/>
            <person name="Morgante M."/>
            <person name="Caboche M."/>
            <person name="Adam-Blondon A.-F."/>
            <person name="Weissenbach J."/>
            <person name="Quetier F."/>
            <person name="Wincker P."/>
        </authorList>
    </citation>
    <scope>NUCLEOTIDE SEQUENCE [LARGE SCALE GENOMIC DNA]</scope>
    <source>
        <strain evidence="2">cv. Pinot noir / PN40024</strain>
    </source>
</reference>
<name>D7TG56_VITVI</name>
<gene>
    <name evidence="1" type="ORF">VIT_00s0230g00030</name>
</gene>
<organism evidence="1 2">
    <name type="scientific">Vitis vinifera</name>
    <name type="common">Grape</name>
    <dbReference type="NCBI Taxonomy" id="29760"/>
    <lineage>
        <taxon>Eukaryota</taxon>
        <taxon>Viridiplantae</taxon>
        <taxon>Streptophyta</taxon>
        <taxon>Embryophyta</taxon>
        <taxon>Tracheophyta</taxon>
        <taxon>Spermatophyta</taxon>
        <taxon>Magnoliopsida</taxon>
        <taxon>eudicotyledons</taxon>
        <taxon>Gunneridae</taxon>
        <taxon>Pentapetalae</taxon>
        <taxon>rosids</taxon>
        <taxon>Vitales</taxon>
        <taxon>Vitaceae</taxon>
        <taxon>Viteae</taxon>
        <taxon>Vitis</taxon>
    </lineage>
</organism>
<sequence length="73" mass="8778">MGWRSSYTEGEFWRFLAFIFWPEKKETESGRSILREEKFSSSFRDCMTNSGGFSSFIFRGCRKRKKQRAEDRS</sequence>
<proteinExistence type="predicted"/>